<dbReference type="AlphaFoldDB" id="A0A0V0GQ08"/>
<protein>
    <submittedName>
        <fullName evidence="1">Putative ovule protein</fullName>
    </submittedName>
</protein>
<accession>A0A0V0GQ08</accession>
<name>A0A0V0GQ08_SOLCH</name>
<sequence length="94" mass="11492">MDLVKVRKSWRGHHTHKKKKNNLMEATSRFFFWRLIYPKLLKNGGKERKKNHKLPQVIKEGEKTISYPNKGKFYTIYFQNFLQNKIVTYRLQIH</sequence>
<proteinExistence type="predicted"/>
<reference evidence="1" key="1">
    <citation type="submission" date="2015-12" db="EMBL/GenBank/DDBJ databases">
        <title>Gene expression during late stages of embryo sac development: a critical building block for successful pollen-pistil interactions.</title>
        <authorList>
            <person name="Liu Y."/>
            <person name="Joly V."/>
            <person name="Sabar M."/>
            <person name="Matton D.P."/>
        </authorList>
    </citation>
    <scope>NUCLEOTIDE SEQUENCE</scope>
</reference>
<evidence type="ECO:0000313" key="1">
    <source>
        <dbReference type="EMBL" id="JAP09387.1"/>
    </source>
</evidence>
<organism evidence="1">
    <name type="scientific">Solanum chacoense</name>
    <name type="common">Chaco potato</name>
    <dbReference type="NCBI Taxonomy" id="4108"/>
    <lineage>
        <taxon>Eukaryota</taxon>
        <taxon>Viridiplantae</taxon>
        <taxon>Streptophyta</taxon>
        <taxon>Embryophyta</taxon>
        <taxon>Tracheophyta</taxon>
        <taxon>Spermatophyta</taxon>
        <taxon>Magnoliopsida</taxon>
        <taxon>eudicotyledons</taxon>
        <taxon>Gunneridae</taxon>
        <taxon>Pentapetalae</taxon>
        <taxon>asterids</taxon>
        <taxon>lamiids</taxon>
        <taxon>Solanales</taxon>
        <taxon>Solanaceae</taxon>
        <taxon>Solanoideae</taxon>
        <taxon>Solaneae</taxon>
        <taxon>Solanum</taxon>
    </lineage>
</organism>
<dbReference type="EMBL" id="GEDG01035114">
    <property type="protein sequence ID" value="JAP09387.1"/>
    <property type="molecule type" value="Transcribed_RNA"/>
</dbReference>